<gene>
    <name evidence="1" type="ORF">S3E15_04058</name>
</gene>
<accession>A0AAP7WA50</accession>
<comment type="caution">
    <text evidence="1">The sequence shown here is derived from an EMBL/GenBank/DDBJ whole genome shotgun (WGS) entry which is preliminary data.</text>
</comment>
<dbReference type="EMBL" id="MRWU01000004">
    <property type="protein sequence ID" value="OSX93959.1"/>
    <property type="molecule type" value="Genomic_DNA"/>
</dbReference>
<proteinExistence type="predicted"/>
<sequence length="44" mass="5063">MGRITMKCKVLLPDANEAIAQNNRNEQKKALNKKPFIIFRGSFK</sequence>
<evidence type="ECO:0000313" key="2">
    <source>
        <dbReference type="Proteomes" id="UP000194131"/>
    </source>
</evidence>
<reference evidence="1 2" key="1">
    <citation type="submission" date="2016-12" db="EMBL/GenBank/DDBJ databases">
        <title>Genome Sequences of Twelve Sporeforming Bacillus Species Isolated from Foods.</title>
        <authorList>
            <person name="De Jong A."/>
            <person name="Holsappel S."/>
            <person name="Kuipers O.P."/>
        </authorList>
    </citation>
    <scope>NUCLEOTIDE SEQUENCE [LARGE SCALE GENOMIC DNA]</scope>
    <source>
        <strain evidence="1 2">S3E15</strain>
    </source>
</reference>
<dbReference type="KEGG" id="bww:bwei_0084"/>
<organism evidence="1 2">
    <name type="scientific">Bacillus mycoides</name>
    <dbReference type="NCBI Taxonomy" id="1405"/>
    <lineage>
        <taxon>Bacteria</taxon>
        <taxon>Bacillati</taxon>
        <taxon>Bacillota</taxon>
        <taxon>Bacilli</taxon>
        <taxon>Bacillales</taxon>
        <taxon>Bacillaceae</taxon>
        <taxon>Bacillus</taxon>
        <taxon>Bacillus cereus group</taxon>
    </lineage>
</organism>
<name>A0AAP7WA50_BACMY</name>
<evidence type="ECO:0000313" key="1">
    <source>
        <dbReference type="EMBL" id="OSX93959.1"/>
    </source>
</evidence>
<dbReference type="AlphaFoldDB" id="A0AAP7WA50"/>
<dbReference type="Proteomes" id="UP000194131">
    <property type="component" value="Unassembled WGS sequence"/>
</dbReference>
<protein>
    <submittedName>
        <fullName evidence="1">Uncharacterized protein</fullName>
    </submittedName>
</protein>